<reference evidence="1 2" key="1">
    <citation type="submission" date="2018-07" db="EMBL/GenBank/DDBJ databases">
        <title>Comparative genomes isolates from brazilian mangrove.</title>
        <authorList>
            <person name="De Araujo J.E."/>
            <person name="Taketani R.G."/>
            <person name="Silva M.C.P."/>
            <person name="Lourenco M.V."/>
            <person name="Oliveira V.M."/>
            <person name="Andreote F.D."/>
        </authorList>
    </citation>
    <scope>NUCLEOTIDE SEQUENCE [LARGE SCALE GENOMIC DNA]</scope>
    <source>
        <strain evidence="1 2">HEX PRIS-MGV</strain>
    </source>
</reference>
<evidence type="ECO:0008006" key="3">
    <source>
        <dbReference type="Google" id="ProtNLM"/>
    </source>
</evidence>
<comment type="caution">
    <text evidence="1">The sequence shown here is derived from an EMBL/GenBank/DDBJ whole genome shotgun (WGS) entry which is preliminary data.</text>
</comment>
<dbReference type="OrthoDB" id="3255669at2"/>
<evidence type="ECO:0000313" key="1">
    <source>
        <dbReference type="EMBL" id="RCS43911.1"/>
    </source>
</evidence>
<protein>
    <recommendedName>
        <fullName evidence="3">SRPBCC family protein</fullName>
    </recommendedName>
</protein>
<dbReference type="Proteomes" id="UP000253562">
    <property type="component" value="Unassembled WGS sequence"/>
</dbReference>
<name>A0A368KR57_9BACT</name>
<dbReference type="AlphaFoldDB" id="A0A368KR57"/>
<sequence length="203" mass="23602">MFNWYATPQEQRETLPGDELISEIQNCSTYAITIHASPHEVWPWLVQMGCNRGGYYSYDWLDNGEKRSANQIIEEYQSTKVGDILPSRPGSHYGFEVLRMERPHLFLLGAYLRAGQIANLPWNDPPPAAYVRSTWAFVLRESEEGARLIVRTRGVIHPWWFRMLTNMFFVPAHVIMQRKQLLSLRERIETAHMAQAPPLVKMT</sequence>
<accession>A0A368KR57</accession>
<evidence type="ECO:0000313" key="2">
    <source>
        <dbReference type="Proteomes" id="UP000253562"/>
    </source>
</evidence>
<organism evidence="1 2">
    <name type="scientific">Bremerella cremea</name>
    <dbReference type="NCBI Taxonomy" id="1031537"/>
    <lineage>
        <taxon>Bacteria</taxon>
        <taxon>Pseudomonadati</taxon>
        <taxon>Planctomycetota</taxon>
        <taxon>Planctomycetia</taxon>
        <taxon>Pirellulales</taxon>
        <taxon>Pirellulaceae</taxon>
        <taxon>Bremerella</taxon>
    </lineage>
</organism>
<dbReference type="EMBL" id="QPEX01000037">
    <property type="protein sequence ID" value="RCS43911.1"/>
    <property type="molecule type" value="Genomic_DNA"/>
</dbReference>
<dbReference type="RefSeq" id="WP_114370609.1">
    <property type="nucleotide sequence ID" value="NZ_QPEX01000037.1"/>
</dbReference>
<proteinExistence type="predicted"/>
<gene>
    <name evidence="1" type="ORF">DTL42_18145</name>
</gene>